<evidence type="ECO:0000313" key="2">
    <source>
        <dbReference type="EMBL" id="GHH85029.1"/>
    </source>
</evidence>
<comment type="caution">
    <text evidence="2">The sequence shown here is derived from an EMBL/GenBank/DDBJ whole genome shotgun (WGS) entry which is preliminary data.</text>
</comment>
<reference evidence="2" key="2">
    <citation type="submission" date="2020-09" db="EMBL/GenBank/DDBJ databases">
        <authorList>
            <person name="Sun Q."/>
            <person name="Ohkuma M."/>
        </authorList>
    </citation>
    <scope>NUCLEOTIDE SEQUENCE</scope>
    <source>
        <strain evidence="2">JCM 5069</strain>
    </source>
</reference>
<dbReference type="InterPro" id="IPR023210">
    <property type="entry name" value="NADP_OxRdtase_dom"/>
</dbReference>
<dbReference type="PANTHER" id="PTHR42686:SF1">
    <property type="entry name" value="GH17980P-RELATED"/>
    <property type="match status" value="1"/>
</dbReference>
<sequence length="324" mass="34372">MAAESPPRPLGRTGVDVTPLCFGGAPLSGMPQNFGYDVSEERAAATLHAILEGPVNFLDTSANYGSGRGEQRIGAALRARGGPPAGFVVATKADGDDGTGDFSGAQVRRCAERSLRRLGLDRFPLYHLHDPEHLTFEEGMAPGGPVEEMLRLKEEGIAGSLGVAGGPVDLMIRYVETGAFDVVLTHNRYTLLDRSADRLLDVAARHGVAVLNAAPFAGGVLAKGPRRQPRYVYRAMPEPVRERLERLAALCGEAGVPLAAVALQFSLREPRIASTVVGVSTPERVRRTLDLAAVPVPDDLWSAAADCALPPELQQDADPGSAQR</sequence>
<reference evidence="2" key="1">
    <citation type="journal article" date="2014" name="Int. J. Syst. Evol. Microbiol.">
        <title>Complete genome sequence of Corynebacterium casei LMG S-19264T (=DSM 44701T), isolated from a smear-ripened cheese.</title>
        <authorList>
            <consortium name="US DOE Joint Genome Institute (JGI-PGF)"/>
            <person name="Walter F."/>
            <person name="Albersmeier A."/>
            <person name="Kalinowski J."/>
            <person name="Ruckert C."/>
        </authorList>
    </citation>
    <scope>NUCLEOTIDE SEQUENCE</scope>
    <source>
        <strain evidence="2">JCM 5069</strain>
    </source>
</reference>
<protein>
    <submittedName>
        <fullName evidence="2">Oxidoreductase</fullName>
    </submittedName>
</protein>
<organism evidence="2 3">
    <name type="scientific">Streptomyces sulfonofaciens</name>
    <dbReference type="NCBI Taxonomy" id="68272"/>
    <lineage>
        <taxon>Bacteria</taxon>
        <taxon>Bacillati</taxon>
        <taxon>Actinomycetota</taxon>
        <taxon>Actinomycetes</taxon>
        <taxon>Kitasatosporales</taxon>
        <taxon>Streptomycetaceae</taxon>
        <taxon>Streptomyces</taxon>
    </lineage>
</organism>
<dbReference type="GO" id="GO:0005829">
    <property type="term" value="C:cytosol"/>
    <property type="evidence" value="ECO:0007669"/>
    <property type="project" value="TreeGrafter"/>
</dbReference>
<gene>
    <name evidence="2" type="ORF">GCM10018793_51410</name>
</gene>
<name>A0A919L6B9_9ACTN</name>
<dbReference type="Pfam" id="PF00248">
    <property type="entry name" value="Aldo_ket_red"/>
    <property type="match status" value="1"/>
</dbReference>
<evidence type="ECO:0000313" key="3">
    <source>
        <dbReference type="Proteomes" id="UP000603708"/>
    </source>
</evidence>
<dbReference type="Proteomes" id="UP000603708">
    <property type="component" value="Unassembled WGS sequence"/>
</dbReference>
<dbReference type="SUPFAM" id="SSF51430">
    <property type="entry name" value="NAD(P)-linked oxidoreductase"/>
    <property type="match status" value="1"/>
</dbReference>
<evidence type="ECO:0000259" key="1">
    <source>
        <dbReference type="Pfam" id="PF00248"/>
    </source>
</evidence>
<dbReference type="Gene3D" id="3.20.20.100">
    <property type="entry name" value="NADP-dependent oxidoreductase domain"/>
    <property type="match status" value="1"/>
</dbReference>
<dbReference type="CDD" id="cd19090">
    <property type="entry name" value="AKR_AKR15A-like"/>
    <property type="match status" value="1"/>
</dbReference>
<dbReference type="InterPro" id="IPR036812">
    <property type="entry name" value="NAD(P)_OxRdtase_dom_sf"/>
</dbReference>
<dbReference type="InterPro" id="IPR020471">
    <property type="entry name" value="AKR"/>
</dbReference>
<dbReference type="AlphaFoldDB" id="A0A919L6B9"/>
<dbReference type="PANTHER" id="PTHR42686">
    <property type="entry name" value="GH17980P-RELATED"/>
    <property type="match status" value="1"/>
</dbReference>
<dbReference type="GO" id="GO:0016491">
    <property type="term" value="F:oxidoreductase activity"/>
    <property type="evidence" value="ECO:0007669"/>
    <property type="project" value="InterPro"/>
</dbReference>
<keyword evidence="3" id="KW-1185">Reference proteome</keyword>
<proteinExistence type="predicted"/>
<feature type="domain" description="NADP-dependent oxidoreductase" evidence="1">
    <location>
        <begin position="20"/>
        <end position="303"/>
    </location>
</feature>
<dbReference type="EMBL" id="BNCD01000017">
    <property type="protein sequence ID" value="GHH85029.1"/>
    <property type="molecule type" value="Genomic_DNA"/>
</dbReference>
<accession>A0A919L6B9</accession>